<gene>
    <name evidence="1" type="ORF">CHT91_08570</name>
</gene>
<organism evidence="1 2">
    <name type="scientific">Cutibacterium avidum</name>
    <dbReference type="NCBI Taxonomy" id="33010"/>
    <lineage>
        <taxon>Bacteria</taxon>
        <taxon>Bacillati</taxon>
        <taxon>Actinomycetota</taxon>
        <taxon>Actinomycetes</taxon>
        <taxon>Propionibacteriales</taxon>
        <taxon>Propionibacteriaceae</taxon>
        <taxon>Cutibacterium</taxon>
    </lineage>
</organism>
<dbReference type="RefSeq" id="WP_117189489.1">
    <property type="nucleotide sequence ID" value="NZ_JASORL010000011.1"/>
</dbReference>
<protein>
    <submittedName>
        <fullName evidence="1">Uncharacterized protein</fullName>
    </submittedName>
</protein>
<comment type="caution">
    <text evidence="1">The sequence shown here is derived from an EMBL/GenBank/DDBJ whole genome shotgun (WGS) entry which is preliminary data.</text>
</comment>
<evidence type="ECO:0000313" key="1">
    <source>
        <dbReference type="EMBL" id="RFT43640.1"/>
    </source>
</evidence>
<dbReference type="AlphaFoldDB" id="A0A3E2DE30"/>
<evidence type="ECO:0000313" key="2">
    <source>
        <dbReference type="Proteomes" id="UP000259211"/>
    </source>
</evidence>
<name>A0A3E2DE30_9ACTN</name>
<dbReference type="Proteomes" id="UP000259211">
    <property type="component" value="Unassembled WGS sequence"/>
</dbReference>
<reference evidence="1 2" key="1">
    <citation type="submission" date="2017-07" db="EMBL/GenBank/DDBJ databases">
        <authorList>
            <person name="Sun Z.S."/>
            <person name="Albrecht U."/>
            <person name="Echele G."/>
            <person name="Lee C.C."/>
        </authorList>
    </citation>
    <scope>NUCLEOTIDE SEQUENCE [LARGE SCALE GENOMIC DNA]</scope>
    <source>
        <strain evidence="1 2">P16-029</strain>
    </source>
</reference>
<accession>A0A3E2DE30</accession>
<dbReference type="EMBL" id="NOWI01000007">
    <property type="protein sequence ID" value="RFT43640.1"/>
    <property type="molecule type" value="Genomic_DNA"/>
</dbReference>
<proteinExistence type="predicted"/>
<sequence length="71" mass="7967">MVQSELAGEPWESKEFPRLFTCPKRDLMEDSPAVNPQLIQRQVSWTKVVGAQKGTEFAGELPVSEVHDLTP</sequence>